<reference evidence="3" key="1">
    <citation type="journal article" date="2023" name="Plant J.">
        <title>Genome sequences and population genomics provide insights into the demographic history, inbreeding, and mutation load of two 'living fossil' tree species of Dipteronia.</title>
        <authorList>
            <person name="Feng Y."/>
            <person name="Comes H.P."/>
            <person name="Chen J."/>
            <person name="Zhu S."/>
            <person name="Lu R."/>
            <person name="Zhang X."/>
            <person name="Li P."/>
            <person name="Qiu J."/>
            <person name="Olsen K.M."/>
            <person name="Qiu Y."/>
        </authorList>
    </citation>
    <scope>NUCLEOTIDE SEQUENCE</scope>
    <source>
        <strain evidence="3">KIB01</strain>
    </source>
</reference>
<feature type="compositionally biased region" description="Basic and acidic residues" evidence="1">
    <location>
        <begin position="106"/>
        <end position="117"/>
    </location>
</feature>
<feature type="compositionally biased region" description="Polar residues" evidence="1">
    <location>
        <begin position="49"/>
        <end position="71"/>
    </location>
</feature>
<keyword evidence="2" id="KW-0812">Transmembrane</keyword>
<gene>
    <name evidence="3" type="ORF">Ddye_025408</name>
</gene>
<protein>
    <submittedName>
        <fullName evidence="3">Uncharacterized protein</fullName>
    </submittedName>
</protein>
<evidence type="ECO:0000313" key="4">
    <source>
        <dbReference type="Proteomes" id="UP001280121"/>
    </source>
</evidence>
<sequence>MVSMGSAVLNKPPSPFITFVYCFLLISFVFYIPHRIVALGEGSGKSRVRGSQQQHAPSAVQQGSPKQSSPTQPYPKNFVEKALNPNKPVVNCGRGENYKCLPGYPGKREGVTPGERH</sequence>
<keyword evidence="4" id="KW-1185">Reference proteome</keyword>
<dbReference type="EMBL" id="JANJYI010000008">
    <property type="protein sequence ID" value="KAK2637613.1"/>
    <property type="molecule type" value="Genomic_DNA"/>
</dbReference>
<dbReference type="Proteomes" id="UP001280121">
    <property type="component" value="Unassembled WGS sequence"/>
</dbReference>
<keyword evidence="2" id="KW-0472">Membrane</keyword>
<accession>A0AAD9TL49</accession>
<feature type="transmembrane region" description="Helical" evidence="2">
    <location>
        <begin position="16"/>
        <end position="37"/>
    </location>
</feature>
<dbReference type="AlphaFoldDB" id="A0AAD9TL49"/>
<keyword evidence="2" id="KW-1133">Transmembrane helix</keyword>
<feature type="region of interest" description="Disordered" evidence="1">
    <location>
        <begin position="42"/>
        <end position="117"/>
    </location>
</feature>
<evidence type="ECO:0000313" key="3">
    <source>
        <dbReference type="EMBL" id="KAK2637613.1"/>
    </source>
</evidence>
<evidence type="ECO:0000256" key="1">
    <source>
        <dbReference type="SAM" id="MobiDB-lite"/>
    </source>
</evidence>
<evidence type="ECO:0000256" key="2">
    <source>
        <dbReference type="SAM" id="Phobius"/>
    </source>
</evidence>
<organism evidence="3 4">
    <name type="scientific">Dipteronia dyeriana</name>
    <dbReference type="NCBI Taxonomy" id="168575"/>
    <lineage>
        <taxon>Eukaryota</taxon>
        <taxon>Viridiplantae</taxon>
        <taxon>Streptophyta</taxon>
        <taxon>Embryophyta</taxon>
        <taxon>Tracheophyta</taxon>
        <taxon>Spermatophyta</taxon>
        <taxon>Magnoliopsida</taxon>
        <taxon>eudicotyledons</taxon>
        <taxon>Gunneridae</taxon>
        <taxon>Pentapetalae</taxon>
        <taxon>rosids</taxon>
        <taxon>malvids</taxon>
        <taxon>Sapindales</taxon>
        <taxon>Sapindaceae</taxon>
        <taxon>Hippocastanoideae</taxon>
        <taxon>Acereae</taxon>
        <taxon>Dipteronia</taxon>
    </lineage>
</organism>
<name>A0AAD9TL49_9ROSI</name>
<comment type="caution">
    <text evidence="3">The sequence shown here is derived from an EMBL/GenBank/DDBJ whole genome shotgun (WGS) entry which is preliminary data.</text>
</comment>
<proteinExistence type="predicted"/>